<sequence>MKKPPILPFLKPIVSRFYRVVLPVLKVPFFSPKKPIAGRFYVRGRISISTMLCALIVWLPVSAQAQTERMASITMQDALTKTLLQHPELPGYRELLKSADGYIQQAGIGERPELSFVVEDAFGSGDFNGIDNAQSTLSLSWLLEGELLDKRTLAARSQKNTFIAQQEVKRLDIAAETARYYLAALFFQKKKQLELDAITQLERVQSEVAKRVKAGAAPHADLYRAQANLSEKKLVLNDVGYEIDSAIQNLAAQWGEFQPDFATVQGSLDVPDQPVNLFAIRERLAQNPNIQLFLSEERLAQSKIDIAKAEAKALWRVNAGVRRYEATNDYGVVAGFSVPLGSRDRNKGKVSALSAQQAVSRANAEAMRIRMEAQLANYVRSFERYQDSEAALKQDIIPRIERALKEAEKAYKLGKYSFEEWSSAQRELLAAQAALLDLQFKAHLNRVEIERLAGVAI</sequence>
<dbReference type="PANTHER" id="PTHR30203:SF24">
    <property type="entry name" value="BLR4935 PROTEIN"/>
    <property type="match status" value="1"/>
</dbReference>
<protein>
    <submittedName>
        <fullName evidence="2">TolC family protein</fullName>
    </submittedName>
</protein>
<dbReference type="InterPro" id="IPR010131">
    <property type="entry name" value="MdtP/NodT-like"/>
</dbReference>
<evidence type="ECO:0000256" key="1">
    <source>
        <dbReference type="ARBA" id="ARBA00007613"/>
    </source>
</evidence>
<dbReference type="Proteomes" id="UP001069090">
    <property type="component" value="Unassembled WGS sequence"/>
</dbReference>
<accession>A0A9J6RSC5</accession>
<dbReference type="InterPro" id="IPR003423">
    <property type="entry name" value="OMP_efflux"/>
</dbReference>
<keyword evidence="3" id="KW-1185">Reference proteome</keyword>
<dbReference type="AlphaFoldDB" id="A0A9J6RSC5"/>
<dbReference type="GO" id="GO:0015562">
    <property type="term" value="F:efflux transmembrane transporter activity"/>
    <property type="evidence" value="ECO:0007669"/>
    <property type="project" value="InterPro"/>
</dbReference>
<name>A0A9J6RSC5_9GAMM</name>
<dbReference type="RefSeq" id="WP_268905418.1">
    <property type="nucleotide sequence ID" value="NZ_JAPTGG010000026.1"/>
</dbReference>
<dbReference type="SUPFAM" id="SSF56954">
    <property type="entry name" value="Outer membrane efflux proteins (OEP)"/>
    <property type="match status" value="1"/>
</dbReference>
<evidence type="ECO:0000313" key="3">
    <source>
        <dbReference type="Proteomes" id="UP001069090"/>
    </source>
</evidence>
<dbReference type="EMBL" id="JAPTGG010000026">
    <property type="protein sequence ID" value="MCZ0867177.1"/>
    <property type="molecule type" value="Genomic_DNA"/>
</dbReference>
<comment type="similarity">
    <text evidence="1">Belongs to the outer membrane factor (OMF) (TC 1.B.17) family.</text>
</comment>
<dbReference type="Pfam" id="PF02321">
    <property type="entry name" value="OEP"/>
    <property type="match status" value="2"/>
</dbReference>
<organism evidence="2 3">
    <name type="scientific">Dasania phycosphaerae</name>
    <dbReference type="NCBI Taxonomy" id="2950436"/>
    <lineage>
        <taxon>Bacteria</taxon>
        <taxon>Pseudomonadati</taxon>
        <taxon>Pseudomonadota</taxon>
        <taxon>Gammaproteobacteria</taxon>
        <taxon>Cellvibrionales</taxon>
        <taxon>Spongiibacteraceae</taxon>
        <taxon>Dasania</taxon>
    </lineage>
</organism>
<gene>
    <name evidence="2" type="ORF">O0V09_18425</name>
</gene>
<evidence type="ECO:0000313" key="2">
    <source>
        <dbReference type="EMBL" id="MCZ0867177.1"/>
    </source>
</evidence>
<proteinExistence type="inferred from homology"/>
<comment type="caution">
    <text evidence="2">The sequence shown here is derived from an EMBL/GenBank/DDBJ whole genome shotgun (WGS) entry which is preliminary data.</text>
</comment>
<dbReference type="PANTHER" id="PTHR30203">
    <property type="entry name" value="OUTER MEMBRANE CATION EFFLUX PROTEIN"/>
    <property type="match status" value="1"/>
</dbReference>
<dbReference type="Gene3D" id="1.20.1600.10">
    <property type="entry name" value="Outer membrane efflux proteins (OEP)"/>
    <property type="match status" value="1"/>
</dbReference>
<reference evidence="2 3" key="1">
    <citation type="submission" date="2022-12" db="EMBL/GenBank/DDBJ databases">
        <title>Dasania phycosphaerae sp. nov., isolated from particulate material of the south coast of Korea.</title>
        <authorList>
            <person name="Jiang Y."/>
        </authorList>
    </citation>
    <scope>NUCLEOTIDE SEQUENCE [LARGE SCALE GENOMIC DNA]</scope>
    <source>
        <strain evidence="2 3">GY-19</strain>
    </source>
</reference>